<name>A0A4Y2T2U5_ARAVE</name>
<protein>
    <submittedName>
        <fullName evidence="1">Uncharacterized protein</fullName>
    </submittedName>
</protein>
<proteinExistence type="predicted"/>
<dbReference type="Proteomes" id="UP000499080">
    <property type="component" value="Unassembled WGS sequence"/>
</dbReference>
<gene>
    <name evidence="1" type="ORF">AVEN_12043_2</name>
</gene>
<keyword evidence="2" id="KW-1185">Reference proteome</keyword>
<comment type="caution">
    <text evidence="1">The sequence shown here is derived from an EMBL/GenBank/DDBJ whole genome shotgun (WGS) entry which is preliminary data.</text>
</comment>
<accession>A0A4Y2T2U5</accession>
<evidence type="ECO:0000313" key="1">
    <source>
        <dbReference type="EMBL" id="GBN94230.1"/>
    </source>
</evidence>
<dbReference type="OrthoDB" id="6437868at2759"/>
<sequence length="65" mass="7827">NLKEYREEDVDEFSDSDEIDFEEHKNHPKDHAKSFKDGYEKYVSKNGSEIWVKAEEKYSELHHIP</sequence>
<dbReference type="EMBL" id="BGPR01025383">
    <property type="protein sequence ID" value="GBN94230.1"/>
    <property type="molecule type" value="Genomic_DNA"/>
</dbReference>
<organism evidence="1 2">
    <name type="scientific">Araneus ventricosus</name>
    <name type="common">Orbweaver spider</name>
    <name type="synonym">Epeira ventricosa</name>
    <dbReference type="NCBI Taxonomy" id="182803"/>
    <lineage>
        <taxon>Eukaryota</taxon>
        <taxon>Metazoa</taxon>
        <taxon>Ecdysozoa</taxon>
        <taxon>Arthropoda</taxon>
        <taxon>Chelicerata</taxon>
        <taxon>Arachnida</taxon>
        <taxon>Araneae</taxon>
        <taxon>Araneomorphae</taxon>
        <taxon>Entelegynae</taxon>
        <taxon>Araneoidea</taxon>
        <taxon>Araneidae</taxon>
        <taxon>Araneus</taxon>
    </lineage>
</organism>
<feature type="non-terminal residue" evidence="1">
    <location>
        <position position="1"/>
    </location>
</feature>
<dbReference type="AlphaFoldDB" id="A0A4Y2T2U5"/>
<evidence type="ECO:0000313" key="2">
    <source>
        <dbReference type="Proteomes" id="UP000499080"/>
    </source>
</evidence>
<reference evidence="1 2" key="1">
    <citation type="journal article" date="2019" name="Sci. Rep.">
        <title>Orb-weaving spider Araneus ventricosus genome elucidates the spidroin gene catalogue.</title>
        <authorList>
            <person name="Kono N."/>
            <person name="Nakamura H."/>
            <person name="Ohtoshi R."/>
            <person name="Moran D.A.P."/>
            <person name="Shinohara A."/>
            <person name="Yoshida Y."/>
            <person name="Fujiwara M."/>
            <person name="Mori M."/>
            <person name="Tomita M."/>
            <person name="Arakawa K."/>
        </authorList>
    </citation>
    <scope>NUCLEOTIDE SEQUENCE [LARGE SCALE GENOMIC DNA]</scope>
</reference>